<dbReference type="SUPFAM" id="SSF54637">
    <property type="entry name" value="Thioesterase/thiol ester dehydrase-isomerase"/>
    <property type="match status" value="2"/>
</dbReference>
<dbReference type="Gene3D" id="3.10.129.10">
    <property type="entry name" value="Hotdog Thioesterase"/>
    <property type="match status" value="2"/>
</dbReference>
<organism evidence="1 2">
    <name type="scientific">Pseudovibrio ascidiaceicola</name>
    <dbReference type="NCBI Taxonomy" id="285279"/>
    <lineage>
        <taxon>Bacteria</taxon>
        <taxon>Pseudomonadati</taxon>
        <taxon>Pseudomonadota</taxon>
        <taxon>Alphaproteobacteria</taxon>
        <taxon>Hyphomicrobiales</taxon>
        <taxon>Stappiaceae</taxon>
        <taxon>Pseudovibrio</taxon>
    </lineage>
</organism>
<evidence type="ECO:0000313" key="1">
    <source>
        <dbReference type="EMBL" id="SFK09115.1"/>
    </source>
</evidence>
<protein>
    <submittedName>
        <fullName evidence="1">Acyl-CoA thioester hydrolase</fullName>
    </submittedName>
</protein>
<sequence length="289" mass="32180">MASLETLLSFVNTWECDENDHLNVQFYFSKFEEADRQFRMMTGFSEALVGARRVRHVRYHAELVAASLITVKSYVAFDGPHMLSVVHEMIEGSTGEICATAIDGYTPNPSSAKQLRARFKDVEENISKPAVPRGISPSPFSGKPTIDDLLKSGAQITGRSTVLPRHLNAEQKAEDAFALACFSDAAAHVWERTPMNTAWLDENEYGRVALEQKLSWISPLKLGDMGLVISTLTSVQENTFTIRHHLFESRTKRLAAVCDQVSISMDLNSRKTVPLTADFRTALVALQTQ</sequence>
<proteinExistence type="predicted"/>
<dbReference type="Proteomes" id="UP000199598">
    <property type="component" value="Unassembled WGS sequence"/>
</dbReference>
<dbReference type="EMBL" id="FOSK01000002">
    <property type="protein sequence ID" value="SFK09115.1"/>
    <property type="molecule type" value="Genomic_DNA"/>
</dbReference>
<accession>A0A1I3WNQ8</accession>
<name>A0A1I3WNQ8_9HYPH</name>
<dbReference type="Pfam" id="PF13279">
    <property type="entry name" value="4HBT_2"/>
    <property type="match status" value="1"/>
</dbReference>
<reference evidence="1 2" key="1">
    <citation type="submission" date="2016-10" db="EMBL/GenBank/DDBJ databases">
        <authorList>
            <person name="Varghese N."/>
            <person name="Submissions S."/>
        </authorList>
    </citation>
    <scope>NUCLEOTIDE SEQUENCE [LARGE SCALE GENOMIC DNA]</scope>
    <source>
        <strain evidence="1 2">DSM 16392</strain>
    </source>
</reference>
<dbReference type="RefSeq" id="WP_093517184.1">
    <property type="nucleotide sequence ID" value="NZ_FOSK01000002.1"/>
</dbReference>
<evidence type="ECO:0000313" key="2">
    <source>
        <dbReference type="Proteomes" id="UP000199598"/>
    </source>
</evidence>
<keyword evidence="2" id="KW-1185">Reference proteome</keyword>
<gene>
    <name evidence="1" type="ORF">SAMN04488518_10288</name>
</gene>
<keyword evidence="1" id="KW-0378">Hydrolase</keyword>
<comment type="caution">
    <text evidence="1">The sequence shown here is derived from an EMBL/GenBank/DDBJ whole genome shotgun (WGS) entry which is preliminary data.</text>
</comment>
<dbReference type="InterPro" id="IPR029069">
    <property type="entry name" value="HotDog_dom_sf"/>
</dbReference>
<dbReference type="GO" id="GO:0016787">
    <property type="term" value="F:hydrolase activity"/>
    <property type="evidence" value="ECO:0007669"/>
    <property type="project" value="UniProtKB-KW"/>
</dbReference>